<dbReference type="RefSeq" id="WP_171473904.1">
    <property type="nucleotide sequence ID" value="NZ_CP053452.2"/>
</dbReference>
<protein>
    <submittedName>
        <fullName evidence="1">Uncharacterized protein</fullName>
    </submittedName>
</protein>
<evidence type="ECO:0000313" key="1">
    <source>
        <dbReference type="EMBL" id="QJW98815.1"/>
    </source>
</evidence>
<name>A0A6M5YXU6_9BACT</name>
<dbReference type="KEGG" id="ftj:FTUN_6410"/>
<evidence type="ECO:0000313" key="2">
    <source>
        <dbReference type="Proteomes" id="UP000503447"/>
    </source>
</evidence>
<reference evidence="2" key="1">
    <citation type="submission" date="2020-05" db="EMBL/GenBank/DDBJ databases">
        <title>Frigoriglobus tundricola gen. nov., sp. nov., a psychrotolerant cellulolytic planctomycete of the family Gemmataceae with two divergent copies of 16S rRNA gene.</title>
        <authorList>
            <person name="Kulichevskaya I.S."/>
            <person name="Ivanova A.A."/>
            <person name="Naumoff D.G."/>
            <person name="Beletsky A.V."/>
            <person name="Rijpstra W.I.C."/>
            <person name="Sinninghe Damste J.S."/>
            <person name="Mardanov A.V."/>
            <person name="Ravin N.V."/>
            <person name="Dedysh S.N."/>
        </authorList>
    </citation>
    <scope>NUCLEOTIDE SEQUENCE [LARGE SCALE GENOMIC DNA]</scope>
    <source>
        <strain evidence="2">PL17</strain>
    </source>
</reference>
<proteinExistence type="predicted"/>
<accession>A0A6M5YXU6</accession>
<keyword evidence="2" id="KW-1185">Reference proteome</keyword>
<gene>
    <name evidence="1" type="ORF">FTUN_6410</name>
</gene>
<dbReference type="EMBL" id="CP053452">
    <property type="protein sequence ID" value="QJW98815.1"/>
    <property type="molecule type" value="Genomic_DNA"/>
</dbReference>
<dbReference type="Proteomes" id="UP000503447">
    <property type="component" value="Chromosome"/>
</dbReference>
<organism evidence="1 2">
    <name type="scientific">Frigoriglobus tundricola</name>
    <dbReference type="NCBI Taxonomy" id="2774151"/>
    <lineage>
        <taxon>Bacteria</taxon>
        <taxon>Pseudomonadati</taxon>
        <taxon>Planctomycetota</taxon>
        <taxon>Planctomycetia</taxon>
        <taxon>Gemmatales</taxon>
        <taxon>Gemmataceae</taxon>
        <taxon>Frigoriglobus</taxon>
    </lineage>
</organism>
<dbReference type="AlphaFoldDB" id="A0A6M5YXU6"/>
<sequence>MDQGTLVEQKIDAGRRFVERFAADGNPVRAAFWARTEEEGIWFLYVATDVVDSAGPAATYRAVHASLKKLGESWVSSSEIKVVSPTHPVAKGVLAIVAHHPGRLRAPLGALGSVAVEETYIYPPHIFTFTQVNPMTPEDVGREIVRLMNRAPSILQSSHVTLKDGSSFNGVPFSLQLGSQKAVVAQFVADGEAAPRIVRLDEITSIA</sequence>